<evidence type="ECO:0000313" key="2">
    <source>
        <dbReference type="EMBL" id="KAF9683054.1"/>
    </source>
</evidence>
<dbReference type="AlphaFoldDB" id="A0A835KDK3"/>
<sequence length="120" mass="13920">MGQKTGTSNTEKKKRHPKLQLQDQPWETETQSTNSRYKFQDHTRQCNTLEQSKHATHKLLQPLGFPAISLSGEVWIGPDNTGMPERNHFSTSQEVPPQWQHHPHLLPSVIIFYFSCRSKE</sequence>
<accession>A0A835KDK3</accession>
<dbReference type="EMBL" id="JADGMS010000005">
    <property type="protein sequence ID" value="KAF9683054.1"/>
    <property type="molecule type" value="Genomic_DNA"/>
</dbReference>
<evidence type="ECO:0000313" key="3">
    <source>
        <dbReference type="Proteomes" id="UP000657918"/>
    </source>
</evidence>
<protein>
    <submittedName>
        <fullName evidence="2">Uncharacterized protein</fullName>
    </submittedName>
</protein>
<dbReference type="Proteomes" id="UP000657918">
    <property type="component" value="Unassembled WGS sequence"/>
</dbReference>
<feature type="region of interest" description="Disordered" evidence="1">
    <location>
        <begin position="76"/>
        <end position="100"/>
    </location>
</feature>
<organism evidence="2 3">
    <name type="scientific">Salix dunnii</name>
    <dbReference type="NCBI Taxonomy" id="1413687"/>
    <lineage>
        <taxon>Eukaryota</taxon>
        <taxon>Viridiplantae</taxon>
        <taxon>Streptophyta</taxon>
        <taxon>Embryophyta</taxon>
        <taxon>Tracheophyta</taxon>
        <taxon>Spermatophyta</taxon>
        <taxon>Magnoliopsida</taxon>
        <taxon>eudicotyledons</taxon>
        <taxon>Gunneridae</taxon>
        <taxon>Pentapetalae</taxon>
        <taxon>rosids</taxon>
        <taxon>fabids</taxon>
        <taxon>Malpighiales</taxon>
        <taxon>Salicaceae</taxon>
        <taxon>Saliceae</taxon>
        <taxon>Salix</taxon>
    </lineage>
</organism>
<keyword evidence="3" id="KW-1185">Reference proteome</keyword>
<feature type="compositionally biased region" description="Polar residues" evidence="1">
    <location>
        <begin position="21"/>
        <end position="37"/>
    </location>
</feature>
<feature type="region of interest" description="Disordered" evidence="1">
    <location>
        <begin position="1"/>
        <end position="38"/>
    </location>
</feature>
<name>A0A835KDK3_9ROSI</name>
<gene>
    <name evidence="2" type="ORF">SADUNF_Sadunf05G0172200</name>
</gene>
<comment type="caution">
    <text evidence="2">The sequence shown here is derived from an EMBL/GenBank/DDBJ whole genome shotgun (WGS) entry which is preliminary data.</text>
</comment>
<reference evidence="2 3" key="1">
    <citation type="submission" date="2020-10" db="EMBL/GenBank/DDBJ databases">
        <title>Plant Genome Project.</title>
        <authorList>
            <person name="Zhang R.-G."/>
        </authorList>
    </citation>
    <scope>NUCLEOTIDE SEQUENCE [LARGE SCALE GENOMIC DNA]</scope>
    <source>
        <strain evidence="2">FAFU-HL-1</strain>
        <tissue evidence="2">Leaf</tissue>
    </source>
</reference>
<proteinExistence type="predicted"/>
<evidence type="ECO:0000256" key="1">
    <source>
        <dbReference type="SAM" id="MobiDB-lite"/>
    </source>
</evidence>